<comment type="similarity">
    <text evidence="2">Belongs to the peptidase M20A family.</text>
</comment>
<feature type="domain" description="Peptidase M20 dimerisation" evidence="6">
    <location>
        <begin position="174"/>
        <end position="280"/>
    </location>
</feature>
<accession>A0ABY8ELE3</accession>
<dbReference type="InterPro" id="IPR050072">
    <property type="entry name" value="Peptidase_M20A"/>
</dbReference>
<dbReference type="SUPFAM" id="SSF53187">
    <property type="entry name" value="Zn-dependent exopeptidases"/>
    <property type="match status" value="1"/>
</dbReference>
<evidence type="ECO:0000256" key="4">
    <source>
        <dbReference type="ARBA" id="ARBA00022801"/>
    </source>
</evidence>
<keyword evidence="3" id="KW-0479">Metal-binding</keyword>
<name>A0ABY8ELE3_9FIRM</name>
<organism evidence="7 8">
    <name type="scientific">Tepidibacter hydrothermalis</name>
    <dbReference type="NCBI Taxonomy" id="3036126"/>
    <lineage>
        <taxon>Bacteria</taxon>
        <taxon>Bacillati</taxon>
        <taxon>Bacillota</taxon>
        <taxon>Clostridia</taxon>
        <taxon>Peptostreptococcales</taxon>
        <taxon>Peptostreptococcaceae</taxon>
        <taxon>Tepidibacter</taxon>
    </lineage>
</organism>
<keyword evidence="5" id="KW-0862">Zinc</keyword>
<dbReference type="GO" id="GO:0016787">
    <property type="term" value="F:hydrolase activity"/>
    <property type="evidence" value="ECO:0007669"/>
    <property type="project" value="UniProtKB-KW"/>
</dbReference>
<dbReference type="PROSITE" id="PS00758">
    <property type="entry name" value="ARGE_DAPE_CPG2_1"/>
    <property type="match status" value="1"/>
</dbReference>
<evidence type="ECO:0000259" key="6">
    <source>
        <dbReference type="Pfam" id="PF07687"/>
    </source>
</evidence>
<dbReference type="PANTHER" id="PTHR43808">
    <property type="entry name" value="ACETYLORNITHINE DEACETYLASE"/>
    <property type="match status" value="1"/>
</dbReference>
<dbReference type="Pfam" id="PF07687">
    <property type="entry name" value="M20_dimer"/>
    <property type="match status" value="1"/>
</dbReference>
<sequence length="396" mass="44011">MEIMNQQRKEELTKVCQDLLRQQSYSGEEGKVVEVIKDWSKKLGFDNCTVDEYGNVICHIKGNKPGKKILFDGHIDTVPVPDDSKWTQAPFGGKIVDGKIYGRGASDMKGAVSAMLAACSYFAKDMNKDFAGDLYVAGVVHEEIFEGVSARKISEKIKPDYVVIGEASRLNLKIGQRGRGEIVIETFGKPAHSANPEKGINAVYKMSKVIDKVQNLKPINHPVLGDGILVLTDIKSSPYPGASVVPDYCKATFDRRLLVGETKESVLKPIEDLLEEMRKEDSELNVKVSYAIGVEKCYTGETIQGERFFPGWLYDEEDEFVQIAYKGLKEVGLEPEVTQYSFCTNGSHYAGEKGIKTIGFGPSQENLAHTIDEYIEEEQLFNGALGYYGILKSLYL</sequence>
<dbReference type="Gene3D" id="3.30.70.360">
    <property type="match status" value="1"/>
</dbReference>
<dbReference type="Pfam" id="PF01546">
    <property type="entry name" value="Peptidase_M20"/>
    <property type="match status" value="1"/>
</dbReference>
<evidence type="ECO:0000313" key="8">
    <source>
        <dbReference type="Proteomes" id="UP001222800"/>
    </source>
</evidence>
<evidence type="ECO:0000256" key="3">
    <source>
        <dbReference type="ARBA" id="ARBA00022723"/>
    </source>
</evidence>
<dbReference type="Gene3D" id="3.40.630.10">
    <property type="entry name" value="Zn peptidases"/>
    <property type="match status" value="2"/>
</dbReference>
<evidence type="ECO:0000256" key="2">
    <source>
        <dbReference type="ARBA" id="ARBA00006247"/>
    </source>
</evidence>
<dbReference type="PANTHER" id="PTHR43808:SF8">
    <property type="entry name" value="PEPTIDASE M20 DIMERISATION DOMAIN-CONTAINING PROTEIN"/>
    <property type="match status" value="1"/>
</dbReference>
<dbReference type="InterPro" id="IPR002933">
    <property type="entry name" value="Peptidase_M20"/>
</dbReference>
<dbReference type="Proteomes" id="UP001222800">
    <property type="component" value="Chromosome"/>
</dbReference>
<protein>
    <submittedName>
        <fullName evidence="7">YgeY family selenium metabolism-linked hydrolase</fullName>
    </submittedName>
</protein>
<dbReference type="EMBL" id="CP120733">
    <property type="protein sequence ID" value="WFD12285.1"/>
    <property type="molecule type" value="Genomic_DNA"/>
</dbReference>
<keyword evidence="8" id="KW-1185">Reference proteome</keyword>
<dbReference type="InterPro" id="IPR036264">
    <property type="entry name" value="Bact_exopeptidase_dim_dom"/>
</dbReference>
<comment type="cofactor">
    <cofactor evidence="1">
        <name>Zn(2+)</name>
        <dbReference type="ChEBI" id="CHEBI:29105"/>
    </cofactor>
</comment>
<gene>
    <name evidence="7" type="ORF">P4S50_09410</name>
</gene>
<dbReference type="NCBIfam" id="NF009555">
    <property type="entry name" value="PRK13004.1"/>
    <property type="match status" value="1"/>
</dbReference>
<evidence type="ECO:0000313" key="7">
    <source>
        <dbReference type="EMBL" id="WFD12285.1"/>
    </source>
</evidence>
<evidence type="ECO:0000256" key="5">
    <source>
        <dbReference type="ARBA" id="ARBA00022833"/>
    </source>
</evidence>
<dbReference type="RefSeq" id="WP_277734613.1">
    <property type="nucleotide sequence ID" value="NZ_CP120733.1"/>
</dbReference>
<dbReference type="SUPFAM" id="SSF55031">
    <property type="entry name" value="Bacterial exopeptidase dimerisation domain"/>
    <property type="match status" value="1"/>
</dbReference>
<proteinExistence type="inferred from homology"/>
<evidence type="ECO:0000256" key="1">
    <source>
        <dbReference type="ARBA" id="ARBA00001947"/>
    </source>
</evidence>
<reference evidence="7 8" key="1">
    <citation type="submission" date="2023-03" db="EMBL/GenBank/DDBJ databases">
        <title>Complete genome sequence of Tepidibacter sp. SWIR-1, isolated from a deep-sea hydrothermal vent.</title>
        <authorList>
            <person name="Li X."/>
        </authorList>
    </citation>
    <scope>NUCLEOTIDE SEQUENCE [LARGE SCALE GENOMIC DNA]</scope>
    <source>
        <strain evidence="7 8">SWIR-1</strain>
    </source>
</reference>
<dbReference type="InterPro" id="IPR011650">
    <property type="entry name" value="Peptidase_M20_dimer"/>
</dbReference>
<keyword evidence="4 7" id="KW-0378">Hydrolase</keyword>
<dbReference type="InterPro" id="IPR001261">
    <property type="entry name" value="ArgE/DapE_CS"/>
</dbReference>